<gene>
    <name evidence="1" type="ORF">P73_1959</name>
</gene>
<proteinExistence type="predicted"/>
<evidence type="ECO:0000313" key="2">
    <source>
        <dbReference type="Proteomes" id="UP000031521"/>
    </source>
</evidence>
<accession>A0A0B5DUI1</accession>
<dbReference type="EMBL" id="CP004393">
    <property type="protein sequence ID" value="AJE46674.1"/>
    <property type="molecule type" value="Genomic_DNA"/>
</dbReference>
<dbReference type="STRING" id="1208324.P73_1959"/>
<dbReference type="Proteomes" id="UP000031521">
    <property type="component" value="Chromosome"/>
</dbReference>
<keyword evidence="2" id="KW-1185">Reference proteome</keyword>
<dbReference type="RefSeq" id="WP_245629261.1">
    <property type="nucleotide sequence ID" value="NZ_CP004393.1"/>
</dbReference>
<evidence type="ECO:0000313" key="1">
    <source>
        <dbReference type="EMBL" id="AJE46674.1"/>
    </source>
</evidence>
<organism evidence="1 2">
    <name type="scientific">Celeribacter indicus</name>
    <dbReference type="NCBI Taxonomy" id="1208324"/>
    <lineage>
        <taxon>Bacteria</taxon>
        <taxon>Pseudomonadati</taxon>
        <taxon>Pseudomonadota</taxon>
        <taxon>Alphaproteobacteria</taxon>
        <taxon>Rhodobacterales</taxon>
        <taxon>Roseobacteraceae</taxon>
        <taxon>Celeribacter</taxon>
    </lineage>
</organism>
<reference evidence="1 2" key="1">
    <citation type="journal article" date="2014" name="Int. J. Syst. Evol. Microbiol.">
        <title>Celeribacter indicus sp. nov., a polycyclic aromatic hydrocarbon-degrading bacterium from deep-sea sediment and reclassification of Huaishuia halophila as Celeribacter halophilus comb. nov.</title>
        <authorList>
            <person name="Lai Q."/>
            <person name="Cao J."/>
            <person name="Yuan J."/>
            <person name="Li F."/>
            <person name="Shao Z."/>
        </authorList>
    </citation>
    <scope>NUCLEOTIDE SEQUENCE [LARGE SCALE GENOMIC DNA]</scope>
    <source>
        <strain evidence="1">P73</strain>
    </source>
</reference>
<dbReference type="HOGENOM" id="CLU_2895769_0_0_5"/>
<dbReference type="KEGG" id="cid:P73_1959"/>
<sequence>MRSPIPAAYSDFAAPIFAGYANPGPTTRESDVAEAVWLAATDPSDRLRYPAGADAVALAKAA</sequence>
<protein>
    <submittedName>
        <fullName evidence="1">SDR-family protein</fullName>
    </submittedName>
</protein>
<dbReference type="AlphaFoldDB" id="A0A0B5DUI1"/>
<name>A0A0B5DUI1_9RHOB</name>